<dbReference type="EMBL" id="LN609397">
    <property type="protein sequence ID" value="CEF60243.1"/>
    <property type="molecule type" value="Genomic_DNA"/>
</dbReference>
<evidence type="ECO:0000313" key="1">
    <source>
        <dbReference type="EMBL" id="CEF60243.1"/>
    </source>
</evidence>
<dbReference type="OrthoDB" id="5867354at2759"/>
<reference evidence="3" key="3">
    <citation type="submission" date="2020-12" db="UniProtKB">
        <authorList>
            <consortium name="WormBaseParasite"/>
        </authorList>
    </citation>
    <scope>IDENTIFICATION</scope>
</reference>
<sequence>MGAFLSCIKFLVSDSTNNESDVKINVIEPTTVINNEPAPSIPSNSFKTSSSKLCNTLNVPIQRNNLTL</sequence>
<accession>A0A090MQ34</accession>
<dbReference type="AlphaFoldDB" id="A0A090MQ34"/>
<reference evidence="1" key="2">
    <citation type="submission" date="2014-09" db="EMBL/GenBank/DDBJ databases">
        <authorList>
            <person name="Aslett A.Martin."/>
        </authorList>
    </citation>
    <scope>NUCLEOTIDE SEQUENCE</scope>
    <source>
        <strain evidence="1">ED321 Heterogonic</strain>
    </source>
</reference>
<dbReference type="WBParaSite" id="SRAE_X000198200.1">
    <property type="protein sequence ID" value="SRAE_X000198200.1"/>
    <property type="gene ID" value="WBGene00267559"/>
</dbReference>
<reference evidence="2" key="1">
    <citation type="submission" date="2014-09" db="EMBL/GenBank/DDBJ databases">
        <authorList>
            <person name="Martin A.A."/>
        </authorList>
    </citation>
    <scope>NUCLEOTIDE SEQUENCE</scope>
    <source>
        <strain evidence="2">ED321</strain>
    </source>
</reference>
<protein>
    <submittedName>
        <fullName evidence="1 3">Uncharacterized protein</fullName>
    </submittedName>
</protein>
<name>A0A090MQ34_STRRB</name>
<dbReference type="WormBase" id="SRAE_X000198200">
    <property type="protein sequence ID" value="SRP12092"/>
    <property type="gene ID" value="WBGene00267559"/>
</dbReference>
<dbReference type="CTD" id="36385053"/>
<dbReference type="RefSeq" id="XP_024499452.1">
    <property type="nucleotide sequence ID" value="XM_024655084.1"/>
</dbReference>
<evidence type="ECO:0000313" key="3">
    <source>
        <dbReference type="WBParaSite" id="SRAE_X000198200.1"/>
    </source>
</evidence>
<evidence type="ECO:0000313" key="4">
    <source>
        <dbReference type="WormBase" id="SRAE_X000198200"/>
    </source>
</evidence>
<evidence type="ECO:0000313" key="2">
    <source>
        <dbReference type="Proteomes" id="UP000035682"/>
    </source>
</evidence>
<organism evidence="1">
    <name type="scientific">Strongyloides ratti</name>
    <name type="common">Parasitic roundworm</name>
    <dbReference type="NCBI Taxonomy" id="34506"/>
    <lineage>
        <taxon>Eukaryota</taxon>
        <taxon>Metazoa</taxon>
        <taxon>Ecdysozoa</taxon>
        <taxon>Nematoda</taxon>
        <taxon>Chromadorea</taxon>
        <taxon>Rhabditida</taxon>
        <taxon>Tylenchina</taxon>
        <taxon>Panagrolaimomorpha</taxon>
        <taxon>Strongyloidoidea</taxon>
        <taxon>Strongyloididae</taxon>
        <taxon>Strongyloides</taxon>
    </lineage>
</organism>
<dbReference type="GeneID" id="36385053"/>
<dbReference type="Proteomes" id="UP000035682">
    <property type="component" value="Unplaced"/>
</dbReference>
<gene>
    <name evidence="1 3 4" type="ORF">SRAE_X000198200</name>
</gene>
<proteinExistence type="predicted"/>
<keyword evidence="2" id="KW-1185">Reference proteome</keyword>